<organism evidence="4 5">
    <name type="scientific">Gordonibacter pamelaeae 7-10-1-b</name>
    <dbReference type="NCBI Taxonomy" id="657308"/>
    <lineage>
        <taxon>Bacteria</taxon>
        <taxon>Bacillati</taxon>
        <taxon>Actinomycetota</taxon>
        <taxon>Coriobacteriia</taxon>
        <taxon>Eggerthellales</taxon>
        <taxon>Eggerthellaceae</taxon>
        <taxon>Gordonibacter</taxon>
    </lineage>
</organism>
<accession>D6EB63</accession>
<reference evidence="4 5" key="2">
    <citation type="submission" date="2010-03" db="EMBL/GenBank/DDBJ databases">
        <authorList>
            <person name="Pajon A."/>
        </authorList>
    </citation>
    <scope>NUCLEOTIDE SEQUENCE [LARGE SCALE GENOMIC DNA]</scope>
    <source>
        <strain evidence="5">7-10-1-b</strain>
    </source>
</reference>
<name>D6EB63_9ACTN</name>
<dbReference type="Pfam" id="PF02734">
    <property type="entry name" value="Dak2"/>
    <property type="match status" value="1"/>
</dbReference>
<dbReference type="InterPro" id="IPR004007">
    <property type="entry name" value="DhaL_dom"/>
</dbReference>
<evidence type="ECO:0000313" key="5">
    <source>
        <dbReference type="Proteomes" id="UP000008805"/>
    </source>
</evidence>
<evidence type="ECO:0000256" key="1">
    <source>
        <dbReference type="ARBA" id="ARBA00022679"/>
    </source>
</evidence>
<dbReference type="GO" id="GO:0005829">
    <property type="term" value="C:cytosol"/>
    <property type="evidence" value="ECO:0007669"/>
    <property type="project" value="TreeGrafter"/>
</dbReference>
<dbReference type="HOGENOM" id="CLU_066424_2_0_11"/>
<dbReference type="PROSITE" id="PS51480">
    <property type="entry name" value="DHAL"/>
    <property type="match status" value="1"/>
</dbReference>
<gene>
    <name evidence="4" type="ORF">GPA_30700</name>
</gene>
<sequence length="205" mass="21452">MRFMITKDELASRLLSACAEVKAAEGELTEIDSRFGDADHGLTMCKIATAIEESVRESEGGIQAMLDDVAMAVMTLNGGSAVPLWNTWLDGLQEAAPEGNEADSEDLKAMFANALAELSDISGAQVGDKTLMDAFVPAIEAIQACEGNEAALFEAAAQAALTGAERSKDFPSKFGRAKSYGEKTIGTPDAGAVSMACFFKGLAQA</sequence>
<dbReference type="GO" id="GO:0004371">
    <property type="term" value="F:glycerone kinase activity"/>
    <property type="evidence" value="ECO:0007669"/>
    <property type="project" value="InterPro"/>
</dbReference>
<keyword evidence="5" id="KW-1185">Reference proteome</keyword>
<reference evidence="4 5" key="1">
    <citation type="submission" date="2010-03" db="EMBL/GenBank/DDBJ databases">
        <title>The genome sequence of Gordonibacter pamelaeae 7-10-1-bT.</title>
        <authorList>
            <consortium name="metaHIT consortium -- http://www.metahit.eu/"/>
            <person name="Pajon A."/>
            <person name="Turner K."/>
            <person name="Parkhill J."/>
            <person name="Timmis K."/>
            <person name="Oxley A."/>
            <person name="Wurdemann D."/>
        </authorList>
    </citation>
    <scope>NUCLEOTIDE SEQUENCE [LARGE SCALE GENOMIC DNA]</scope>
    <source>
        <strain evidence="5">7-10-1-b</strain>
    </source>
</reference>
<dbReference type="InterPro" id="IPR036117">
    <property type="entry name" value="DhaL_dom_sf"/>
</dbReference>
<keyword evidence="1 4" id="KW-0808">Transferase</keyword>
<proteinExistence type="predicted"/>
<dbReference type="PANTHER" id="PTHR28629">
    <property type="entry name" value="TRIOKINASE/FMN CYCLASE"/>
    <property type="match status" value="1"/>
</dbReference>
<dbReference type="SUPFAM" id="SSF101473">
    <property type="entry name" value="DhaL-like"/>
    <property type="match status" value="1"/>
</dbReference>
<dbReference type="PANTHER" id="PTHR28629:SF4">
    <property type="entry name" value="TRIOKINASE_FMN CYCLASE"/>
    <property type="match status" value="1"/>
</dbReference>
<dbReference type="GO" id="GO:0019563">
    <property type="term" value="P:glycerol catabolic process"/>
    <property type="evidence" value="ECO:0007669"/>
    <property type="project" value="TreeGrafter"/>
</dbReference>
<dbReference type="FunFam" id="1.25.40.340:FF:000002">
    <property type="entry name" value="Dihydroxyacetone kinase, L subunit"/>
    <property type="match status" value="1"/>
</dbReference>
<dbReference type="Gene3D" id="1.25.40.340">
    <property type="match status" value="1"/>
</dbReference>
<keyword evidence="2 4" id="KW-0418">Kinase</keyword>
<dbReference type="InterPro" id="IPR050861">
    <property type="entry name" value="Dihydroxyacetone_Kinase"/>
</dbReference>
<dbReference type="EC" id="2.7.1.-" evidence="4"/>
<evidence type="ECO:0000259" key="3">
    <source>
        <dbReference type="PROSITE" id="PS51480"/>
    </source>
</evidence>
<dbReference type="KEGG" id="gpa:GPA_30700"/>
<dbReference type="BioCyc" id="GPAM657308:GPA_RS14230-MONOMER"/>
<dbReference type="EMBL" id="FP929047">
    <property type="protein sequence ID" value="CBL04960.1"/>
    <property type="molecule type" value="Genomic_DNA"/>
</dbReference>
<evidence type="ECO:0000256" key="2">
    <source>
        <dbReference type="ARBA" id="ARBA00022777"/>
    </source>
</evidence>
<dbReference type="SMART" id="SM01120">
    <property type="entry name" value="Dak2"/>
    <property type="match status" value="1"/>
</dbReference>
<evidence type="ECO:0000313" key="4">
    <source>
        <dbReference type="EMBL" id="CBL04960.1"/>
    </source>
</evidence>
<dbReference type="AlphaFoldDB" id="D6EB63"/>
<feature type="domain" description="DhaL" evidence="3">
    <location>
        <begin position="8"/>
        <end position="204"/>
    </location>
</feature>
<dbReference type="PATRIC" id="fig|657308.3.peg.2522"/>
<protein>
    <submittedName>
        <fullName evidence="4">Dihydroxyacetone kinase</fullName>
        <ecNumber evidence="4">2.7.1.-</ecNumber>
    </submittedName>
</protein>
<dbReference type="Proteomes" id="UP000008805">
    <property type="component" value="Chromosome"/>
</dbReference>